<comment type="caution">
    <text evidence="1">The sequence shown here is derived from an EMBL/GenBank/DDBJ whole genome shotgun (WGS) entry which is preliminary data.</text>
</comment>
<gene>
    <name evidence="1" type="ORF">S01H4_13279</name>
</gene>
<accession>X0YF40</accession>
<proteinExistence type="predicted"/>
<evidence type="ECO:0000313" key="1">
    <source>
        <dbReference type="EMBL" id="GAG54569.1"/>
    </source>
</evidence>
<dbReference type="EMBL" id="BART01005858">
    <property type="protein sequence ID" value="GAG54569.1"/>
    <property type="molecule type" value="Genomic_DNA"/>
</dbReference>
<organism evidence="1">
    <name type="scientific">marine sediment metagenome</name>
    <dbReference type="NCBI Taxonomy" id="412755"/>
    <lineage>
        <taxon>unclassified sequences</taxon>
        <taxon>metagenomes</taxon>
        <taxon>ecological metagenomes</taxon>
    </lineage>
</organism>
<protein>
    <submittedName>
        <fullName evidence="1">Uncharacterized protein</fullName>
    </submittedName>
</protein>
<feature type="non-terminal residue" evidence="1">
    <location>
        <position position="1"/>
    </location>
</feature>
<reference evidence="1" key="1">
    <citation type="journal article" date="2014" name="Front. Microbiol.">
        <title>High frequency of phylogenetically diverse reductive dehalogenase-homologous genes in deep subseafloor sedimentary metagenomes.</title>
        <authorList>
            <person name="Kawai M."/>
            <person name="Futagami T."/>
            <person name="Toyoda A."/>
            <person name="Takaki Y."/>
            <person name="Nishi S."/>
            <person name="Hori S."/>
            <person name="Arai W."/>
            <person name="Tsubouchi T."/>
            <person name="Morono Y."/>
            <person name="Uchiyama I."/>
            <person name="Ito T."/>
            <person name="Fujiyama A."/>
            <person name="Inagaki F."/>
            <person name="Takami H."/>
        </authorList>
    </citation>
    <scope>NUCLEOTIDE SEQUENCE</scope>
    <source>
        <strain evidence="1">Expedition CK06-06</strain>
    </source>
</reference>
<name>X0YF40_9ZZZZ</name>
<sequence>LITTIRHLLDISQLFNIVSISNLIFEKNDIKIKIIF</sequence>
<dbReference type="AlphaFoldDB" id="X0YF40"/>